<dbReference type="STRING" id="47427.A0A2H3D8A4"/>
<dbReference type="Pfam" id="PF01031">
    <property type="entry name" value="Dynamin_M"/>
    <property type="match status" value="1"/>
</dbReference>
<dbReference type="InterPro" id="IPR001401">
    <property type="entry name" value="Dynamin_GTPase"/>
</dbReference>
<keyword evidence="1" id="KW-0547">Nucleotide-binding</keyword>
<dbReference type="OrthoDB" id="5061070at2759"/>
<dbReference type="Gene3D" id="1.20.120.1240">
    <property type="entry name" value="Dynamin, middle domain"/>
    <property type="match status" value="1"/>
</dbReference>
<dbReference type="InterPro" id="IPR027417">
    <property type="entry name" value="P-loop_NTPase"/>
</dbReference>
<dbReference type="PROSITE" id="PS51718">
    <property type="entry name" value="G_DYNAMIN_2"/>
    <property type="match status" value="1"/>
</dbReference>
<evidence type="ECO:0000259" key="6">
    <source>
        <dbReference type="PROSITE" id="PS51718"/>
    </source>
</evidence>
<keyword evidence="3" id="KW-0175">Coiled coil</keyword>
<proteinExistence type="predicted"/>
<feature type="region of interest" description="Disordered" evidence="4">
    <location>
        <begin position="1"/>
        <end position="31"/>
    </location>
</feature>
<dbReference type="GO" id="GO:0003924">
    <property type="term" value="F:GTPase activity"/>
    <property type="evidence" value="ECO:0007669"/>
    <property type="project" value="InterPro"/>
</dbReference>
<protein>
    <recommendedName>
        <fullName evidence="9">P-loop containing nucleoside triphosphate hydrolase protein</fullName>
    </recommendedName>
</protein>
<keyword evidence="8" id="KW-1185">Reference proteome</keyword>
<dbReference type="InterPro" id="IPR022812">
    <property type="entry name" value="Dynamin"/>
</dbReference>
<feature type="domain" description="Dynamin-type G" evidence="6">
    <location>
        <begin position="56"/>
        <end position="358"/>
    </location>
</feature>
<feature type="compositionally biased region" description="Basic and acidic residues" evidence="4">
    <location>
        <begin position="465"/>
        <end position="476"/>
    </location>
</feature>
<feature type="region of interest" description="Disordered" evidence="4">
    <location>
        <begin position="427"/>
        <end position="477"/>
    </location>
</feature>
<evidence type="ECO:0000256" key="3">
    <source>
        <dbReference type="SAM" id="Coils"/>
    </source>
</evidence>
<feature type="coiled-coil region" evidence="3">
    <location>
        <begin position="731"/>
        <end position="765"/>
    </location>
</feature>
<reference evidence="8" key="1">
    <citation type="journal article" date="2017" name="Nat. Ecol. Evol.">
        <title>Genome expansion and lineage-specific genetic innovations in the forest pathogenic fungi Armillaria.</title>
        <authorList>
            <person name="Sipos G."/>
            <person name="Prasanna A.N."/>
            <person name="Walter M.C."/>
            <person name="O'Connor E."/>
            <person name="Balint B."/>
            <person name="Krizsan K."/>
            <person name="Kiss B."/>
            <person name="Hess J."/>
            <person name="Varga T."/>
            <person name="Slot J."/>
            <person name="Riley R."/>
            <person name="Boka B."/>
            <person name="Rigling D."/>
            <person name="Barry K."/>
            <person name="Lee J."/>
            <person name="Mihaltcheva S."/>
            <person name="LaButti K."/>
            <person name="Lipzen A."/>
            <person name="Waldron R."/>
            <person name="Moloney N.M."/>
            <person name="Sperisen C."/>
            <person name="Kredics L."/>
            <person name="Vagvoelgyi C."/>
            <person name="Patrignani A."/>
            <person name="Fitzpatrick D."/>
            <person name="Nagy I."/>
            <person name="Doyle S."/>
            <person name="Anderson J.B."/>
            <person name="Grigoriev I.V."/>
            <person name="Gueldener U."/>
            <person name="Muensterkoetter M."/>
            <person name="Nagy L.G."/>
        </authorList>
    </citation>
    <scope>NUCLEOTIDE SEQUENCE [LARGE SCALE GENOMIC DNA]</scope>
    <source>
        <strain evidence="8">Ar21-2</strain>
    </source>
</reference>
<evidence type="ECO:0000313" key="7">
    <source>
        <dbReference type="EMBL" id="PBK85297.1"/>
    </source>
</evidence>
<dbReference type="GO" id="GO:0005874">
    <property type="term" value="C:microtubule"/>
    <property type="evidence" value="ECO:0007669"/>
    <property type="project" value="TreeGrafter"/>
</dbReference>
<dbReference type="GO" id="GO:0031623">
    <property type="term" value="P:receptor internalization"/>
    <property type="evidence" value="ECO:0007669"/>
    <property type="project" value="TreeGrafter"/>
</dbReference>
<dbReference type="GO" id="GO:0005737">
    <property type="term" value="C:cytoplasm"/>
    <property type="evidence" value="ECO:0007669"/>
    <property type="project" value="TreeGrafter"/>
</dbReference>
<dbReference type="Gene3D" id="3.40.50.300">
    <property type="entry name" value="P-loop containing nucleotide triphosphate hydrolases"/>
    <property type="match status" value="1"/>
</dbReference>
<dbReference type="InterPro" id="IPR003130">
    <property type="entry name" value="GED"/>
</dbReference>
<dbReference type="PANTHER" id="PTHR11566:SF131">
    <property type="entry name" value="GTPASE, PUTATIVE (AFU_ORTHOLOGUE AFUA_6G07630)-RELATED"/>
    <property type="match status" value="1"/>
</dbReference>
<evidence type="ECO:0000259" key="5">
    <source>
        <dbReference type="PROSITE" id="PS51388"/>
    </source>
</evidence>
<gene>
    <name evidence="7" type="ORF">ARMGADRAFT_1017998</name>
</gene>
<dbReference type="InterPro" id="IPR045063">
    <property type="entry name" value="Dynamin_N"/>
</dbReference>
<dbReference type="Pfam" id="PF02212">
    <property type="entry name" value="GED"/>
    <property type="match status" value="1"/>
</dbReference>
<dbReference type="CDD" id="cd08771">
    <property type="entry name" value="DLP_1"/>
    <property type="match status" value="1"/>
</dbReference>
<dbReference type="OMA" id="HATIMEH"/>
<dbReference type="AlphaFoldDB" id="A0A2H3D8A4"/>
<dbReference type="EMBL" id="KZ293691">
    <property type="protein sequence ID" value="PBK85297.1"/>
    <property type="molecule type" value="Genomic_DNA"/>
</dbReference>
<dbReference type="InterPro" id="IPR000375">
    <property type="entry name" value="Dynamin_stalk"/>
</dbReference>
<dbReference type="GO" id="GO:0008017">
    <property type="term" value="F:microtubule binding"/>
    <property type="evidence" value="ECO:0007669"/>
    <property type="project" value="TreeGrafter"/>
</dbReference>
<sequence>MSTPEDFSVPSSSSSTTSDDDDDTNGVGLADRELSHTRRKLLDLMNRMSNTGAQKDIDLPQIAVIGQQSAGKSSLIESISGITLPRASGTCTRCPTECRLLYSSAPWKCVVSLRMADAHGKLDTKQFGEAIYDKSQVEERLRRAQRAILNPKESMKDFLVGEDKDLAKNQLTFSSDCVSLQISGPDVADLSFCDLPGLIASVSTGGNQNDIKLVESLVESYITKPSCVILLTVACETDFENQGAYSLAKKHDPKGKRTIGVLTKPDRIAGGDEDRWMAFIRNEREPLENNWYCVKQPSSVELGQRITWQQAREKERNWFRTTAPWKDLDTFYKGYLQTANLVVRLSSILSDLIAKRLPDIQKEVDAAIQDTAQKIDALPKAPSSNPLHEISALLHSFTVDLASHIQGIPDEDGIIQTIRPEQEKFQREIRSTAPDFRPFERKHAGKRKLDRPDFLSNDDGEEDKPEGPVDDGRFLPDDSNTVYIDELWTRALHARTRELPGNFPFIVKASFIYTFIEKWKGPAKALCHAVHRILSEHAERLVARHFSSYGQGALEQRIQLFVQDYLKLQLQRTEEKVDWLYSLEDLPFTLNTHYLADYNAKFFAYYKDARQRASSGDVILKLQGLSNGVRNPAAQYATTANITNAISALTAIGIEGIKANDLAKLLPPDQMEPALSIMAEVRAYFQVAYKRFTDIVPLAIDHDLVRGLNRDLLETLSDRLGIYRPEGKELCERLALENPQISEKRKELEKKMERLRGASDELLNVRF</sequence>
<feature type="domain" description="GED" evidence="5">
    <location>
        <begin position="674"/>
        <end position="767"/>
    </location>
</feature>
<evidence type="ECO:0000313" key="8">
    <source>
        <dbReference type="Proteomes" id="UP000217790"/>
    </source>
</evidence>
<dbReference type="SMART" id="SM00053">
    <property type="entry name" value="DYNc"/>
    <property type="match status" value="1"/>
</dbReference>
<evidence type="ECO:0000256" key="2">
    <source>
        <dbReference type="ARBA" id="ARBA00023134"/>
    </source>
</evidence>
<dbReference type="GO" id="GO:0005886">
    <property type="term" value="C:plasma membrane"/>
    <property type="evidence" value="ECO:0007669"/>
    <property type="project" value="TreeGrafter"/>
</dbReference>
<evidence type="ECO:0000256" key="4">
    <source>
        <dbReference type="SAM" id="MobiDB-lite"/>
    </source>
</evidence>
<dbReference type="GO" id="GO:0005525">
    <property type="term" value="F:GTP binding"/>
    <property type="evidence" value="ECO:0007669"/>
    <property type="project" value="InterPro"/>
</dbReference>
<evidence type="ECO:0000256" key="1">
    <source>
        <dbReference type="ARBA" id="ARBA00022741"/>
    </source>
</evidence>
<dbReference type="SUPFAM" id="SSF52540">
    <property type="entry name" value="P-loop containing nucleoside triphosphate hydrolases"/>
    <property type="match status" value="1"/>
</dbReference>
<dbReference type="PROSITE" id="PS51388">
    <property type="entry name" value="GED"/>
    <property type="match status" value="1"/>
</dbReference>
<dbReference type="SMART" id="SM00302">
    <property type="entry name" value="GED"/>
    <property type="match status" value="1"/>
</dbReference>
<organism evidence="7 8">
    <name type="scientific">Armillaria gallica</name>
    <name type="common">Bulbous honey fungus</name>
    <name type="synonym">Armillaria bulbosa</name>
    <dbReference type="NCBI Taxonomy" id="47427"/>
    <lineage>
        <taxon>Eukaryota</taxon>
        <taxon>Fungi</taxon>
        <taxon>Dikarya</taxon>
        <taxon>Basidiomycota</taxon>
        <taxon>Agaricomycotina</taxon>
        <taxon>Agaricomycetes</taxon>
        <taxon>Agaricomycetidae</taxon>
        <taxon>Agaricales</taxon>
        <taxon>Marasmiineae</taxon>
        <taxon>Physalacriaceae</taxon>
        <taxon>Armillaria</taxon>
    </lineage>
</organism>
<name>A0A2H3D8A4_ARMGA</name>
<dbReference type="PANTHER" id="PTHR11566">
    <property type="entry name" value="DYNAMIN"/>
    <property type="match status" value="1"/>
</dbReference>
<dbReference type="InterPro" id="IPR020850">
    <property type="entry name" value="GED_dom"/>
</dbReference>
<keyword evidence="2" id="KW-0342">GTP-binding</keyword>
<dbReference type="PRINTS" id="PR00195">
    <property type="entry name" value="DYNAMIN"/>
</dbReference>
<dbReference type="InParanoid" id="A0A2H3D8A4"/>
<dbReference type="Pfam" id="PF00350">
    <property type="entry name" value="Dynamin_N"/>
    <property type="match status" value="1"/>
</dbReference>
<evidence type="ECO:0008006" key="9">
    <source>
        <dbReference type="Google" id="ProtNLM"/>
    </source>
</evidence>
<accession>A0A2H3D8A4</accession>
<dbReference type="Proteomes" id="UP000217790">
    <property type="component" value="Unassembled WGS sequence"/>
</dbReference>
<dbReference type="InterPro" id="IPR030381">
    <property type="entry name" value="G_DYNAMIN_dom"/>
</dbReference>